<protein>
    <recommendedName>
        <fullName evidence="7">RRM domain-containing protein</fullName>
    </recommendedName>
</protein>
<dbReference type="Pfam" id="PF00078">
    <property type="entry name" value="RVT_1"/>
    <property type="match status" value="1"/>
</dbReference>
<dbReference type="InterPro" id="IPR000504">
    <property type="entry name" value="RRM_dom"/>
</dbReference>
<dbReference type="Pfam" id="PF00076">
    <property type="entry name" value="RRM_1"/>
    <property type="match status" value="1"/>
</dbReference>
<comment type="caution">
    <text evidence="5">The sequence shown here is derived from an EMBL/GenBank/DDBJ whole genome shotgun (WGS) entry which is preliminary data.</text>
</comment>
<reference evidence="5 6" key="1">
    <citation type="journal article" date="2017" name="Nat. Commun.">
        <title>Genome assembly with in vitro proximity ligation data and whole-genome triplication in lettuce.</title>
        <authorList>
            <person name="Reyes-Chin-Wo S."/>
            <person name="Wang Z."/>
            <person name="Yang X."/>
            <person name="Kozik A."/>
            <person name="Arikit S."/>
            <person name="Song C."/>
            <person name="Xia L."/>
            <person name="Froenicke L."/>
            <person name="Lavelle D.O."/>
            <person name="Truco M.J."/>
            <person name="Xia R."/>
            <person name="Zhu S."/>
            <person name="Xu C."/>
            <person name="Xu H."/>
            <person name="Xu X."/>
            <person name="Cox K."/>
            <person name="Korf I."/>
            <person name="Meyers B.C."/>
            <person name="Michelmore R.W."/>
        </authorList>
    </citation>
    <scope>NUCLEOTIDE SEQUENCE [LARGE SCALE GENOMIC DNA]</scope>
    <source>
        <strain evidence="6">cv. Salinas</strain>
        <tissue evidence="5">Seedlings</tissue>
    </source>
</reference>
<gene>
    <name evidence="5" type="ORF">LSAT_V11C700376150</name>
</gene>
<dbReference type="SMART" id="SM00360">
    <property type="entry name" value="RRM"/>
    <property type="match status" value="1"/>
</dbReference>
<dbReference type="InterPro" id="IPR036691">
    <property type="entry name" value="Endo/exonu/phosph_ase_sf"/>
</dbReference>
<dbReference type="InterPro" id="IPR012677">
    <property type="entry name" value="Nucleotide-bd_a/b_plait_sf"/>
</dbReference>
<dbReference type="InterPro" id="IPR000477">
    <property type="entry name" value="RT_dom"/>
</dbReference>
<sequence>METDRGWQEAGNRRRRKIAAIGDQKRWNHAGVTTMFVSNIPQETRIESLKSFFTKYGDVVDVYVATKKDVNKKSFAFVRFKTMGDERRFEESLQGITFKERPLEINIARFVRKPIDSKGDKYTRNQNEYRRPQENRWRGRDKRSFAEVLSSKLTLIGETHNFDHLEKAPLALKNCDGSECELKYLGGLRIGVKFIDDKSRDTFLLRWSEWFRSMESGDIATYNFERIAWLKITGLPPKLWSEENFSKIARTMGRVIVPFEVDTSSTNLVYRKVGVITESLSSISTELTVEIKGKIDQSLEDTSASDEDEDEVDDLVGSDDEDHVSDTFPTQFEKEEPEEGEIREEDGTEIKSHLHMAGKHNNLVMGPPPAITAPVGTDDGSETELHRESQRAQINANVKEPTVTGTSYGEVGNVALESNNPGHMDSSNGPLNMLPLTGCFGPFPSNTVRSGPFSGRTNNNFKGAYDKRRRIMTPILESNMESQSQNQIASSNQPPIDLNLDPIPSQIPLPESDDESHSTSSSEIRNTVEVGKMLGFDMECDNEVLKDETKLGESSPLFNPSNCWGDADCNFEQVFATGRSGGIVTIWDSIMFSLVEVIKSRNYIVTMGNFVGIDGLTGIVNVYGPQQEREKAKVWDELLAIKLSRSATWIFMGDFNVVRRPNERINSEFCARSANEFNKFILNGELTDLKMGGQKFTYFRTLGGKLSKLDRFLVCSNFLSVYPLASSFAMNRDLSDHSPIILRARNEDFGPPPFKFLNSWLLNDNLDGVIKEVCLAFRGYGTPDMILLNKLKHLKFVIRNWKINTIDMEKKEIDDWKKRIAEIEMGAESRPLSINEMKERSILGVKVDDHARRLAMNLKQRAKLKWEIDGDENTRFFHNYVNNRNRKNHIHGIMIHGVWSTNPVEIKKEAEKFFGNKFKERWPIRPKFCNPGFKRLSGIDARYLEAGITTEEIKRAVWACGDDKSPGPDGFTFKFIKKLWELLREEIVGMVKYFEVHGKLSRGCNSSFISLAVKCKDPMHFGDFRPISLIGSIYKIIAKLLAIRLKNVIGNIIGEVQSAYVEGRNILEGPMIVNELCSWAKEKGKKILLFKADFNKAFDLINWAFLDSIMEQMGFGLKWRTWMNGCLGSGRASVIINGSPTKEFSMTKGVRQGDPLSPFLFIIAMEGLNQAMITAVEKGIYEGIKISQPNICLSHLFYADDALFIGEWSRRNITNLSRILRCFHVSSGLKVNFTKSKVFEVGVSNSEVSNWAAPLGCEPSSIPFTYLGVPVGENMNMKRAWRPVIDKFQNKLTTWKAKSLSFGGRVTLVMAVLGNLPIYYMSIFAVLKGVIDTLEKIRRNFIWNKEYEKKSINWVAWNKLVSPKTIGGIGLGSIKSLNISLLAKWMWRLKSENSSLWAKTIRGLHNLDGRHWSAFAKRSSTGVWKNIIKSRSYLQKINIDPKEVISWNVGEGEWKSEFVSDGRFTVSRLLERIELAGYVVCDGPFDWGKWTPFKIFSFIWRAKQGRISSAVALSRRGINIP</sequence>
<dbReference type="InterPro" id="IPR035979">
    <property type="entry name" value="RBD_domain_sf"/>
</dbReference>
<feature type="compositionally biased region" description="Acidic residues" evidence="2">
    <location>
        <begin position="303"/>
        <end position="323"/>
    </location>
</feature>
<evidence type="ECO:0000259" key="3">
    <source>
        <dbReference type="PROSITE" id="PS50102"/>
    </source>
</evidence>
<evidence type="ECO:0000259" key="4">
    <source>
        <dbReference type="PROSITE" id="PS50878"/>
    </source>
</evidence>
<dbReference type="PROSITE" id="PS50878">
    <property type="entry name" value="RT_POL"/>
    <property type="match status" value="1"/>
</dbReference>
<dbReference type="Gene3D" id="3.30.70.330">
    <property type="match status" value="1"/>
</dbReference>
<feature type="domain" description="Reverse transcriptase" evidence="4">
    <location>
        <begin position="997"/>
        <end position="1271"/>
    </location>
</feature>
<keyword evidence="1" id="KW-0694">RNA-binding</keyword>
<name>A0A9R1X1M0_LACSA</name>
<dbReference type="SUPFAM" id="SSF56219">
    <property type="entry name" value="DNase I-like"/>
    <property type="match status" value="1"/>
</dbReference>
<dbReference type="SUPFAM" id="SSF54928">
    <property type="entry name" value="RNA-binding domain, RBD"/>
    <property type="match status" value="1"/>
</dbReference>
<evidence type="ECO:0000256" key="2">
    <source>
        <dbReference type="SAM" id="MobiDB-lite"/>
    </source>
</evidence>
<dbReference type="CDD" id="cd01650">
    <property type="entry name" value="RT_nLTR_like"/>
    <property type="match status" value="1"/>
</dbReference>
<dbReference type="Gene3D" id="3.60.10.10">
    <property type="entry name" value="Endonuclease/exonuclease/phosphatase"/>
    <property type="match status" value="1"/>
</dbReference>
<accession>A0A9R1X1M0</accession>
<evidence type="ECO:0000313" key="6">
    <source>
        <dbReference type="Proteomes" id="UP000235145"/>
    </source>
</evidence>
<dbReference type="EMBL" id="NBSK02000007">
    <property type="protein sequence ID" value="KAJ0194854.1"/>
    <property type="molecule type" value="Genomic_DNA"/>
</dbReference>
<dbReference type="Pfam" id="PF03372">
    <property type="entry name" value="Exo_endo_phos"/>
    <property type="match status" value="1"/>
</dbReference>
<dbReference type="PROSITE" id="PS50102">
    <property type="entry name" value="RRM"/>
    <property type="match status" value="1"/>
</dbReference>
<dbReference type="CDD" id="cd00590">
    <property type="entry name" value="RRM_SF"/>
    <property type="match status" value="1"/>
</dbReference>
<evidence type="ECO:0000313" key="5">
    <source>
        <dbReference type="EMBL" id="KAJ0194854.1"/>
    </source>
</evidence>
<feature type="region of interest" description="Disordered" evidence="2">
    <location>
        <begin position="479"/>
        <end position="523"/>
    </location>
</feature>
<feature type="region of interest" description="Disordered" evidence="2">
    <location>
        <begin position="298"/>
        <end position="344"/>
    </location>
</feature>
<dbReference type="InterPro" id="IPR005135">
    <property type="entry name" value="Endo/exonuclease/phosphatase"/>
</dbReference>
<proteinExistence type="predicted"/>
<dbReference type="GO" id="GO:0003723">
    <property type="term" value="F:RNA binding"/>
    <property type="evidence" value="ECO:0007669"/>
    <property type="project" value="UniProtKB-UniRule"/>
</dbReference>
<dbReference type="GO" id="GO:0003824">
    <property type="term" value="F:catalytic activity"/>
    <property type="evidence" value="ECO:0007669"/>
    <property type="project" value="InterPro"/>
</dbReference>
<dbReference type="PANTHER" id="PTHR33116">
    <property type="entry name" value="REVERSE TRANSCRIPTASE ZINC-BINDING DOMAIN-CONTAINING PROTEIN-RELATED-RELATED"/>
    <property type="match status" value="1"/>
</dbReference>
<feature type="compositionally biased region" description="Acidic residues" evidence="2">
    <location>
        <begin position="335"/>
        <end position="344"/>
    </location>
</feature>
<keyword evidence="6" id="KW-1185">Reference proteome</keyword>
<feature type="compositionally biased region" description="Low complexity" evidence="2">
    <location>
        <begin position="482"/>
        <end position="493"/>
    </location>
</feature>
<dbReference type="Proteomes" id="UP000235145">
    <property type="component" value="Unassembled WGS sequence"/>
</dbReference>
<evidence type="ECO:0008006" key="7">
    <source>
        <dbReference type="Google" id="ProtNLM"/>
    </source>
</evidence>
<feature type="domain" description="RRM" evidence="3">
    <location>
        <begin position="33"/>
        <end position="110"/>
    </location>
</feature>
<evidence type="ECO:0000256" key="1">
    <source>
        <dbReference type="PROSITE-ProRule" id="PRU00176"/>
    </source>
</evidence>
<dbReference type="SUPFAM" id="SSF56672">
    <property type="entry name" value="DNA/RNA polymerases"/>
    <property type="match status" value="1"/>
</dbReference>
<dbReference type="PANTHER" id="PTHR33116:SF79">
    <property type="entry name" value="REVERSE TRANSCRIPTASE DOMAIN, ZINC FINGER, CCHC-TYPE-RELATED"/>
    <property type="match status" value="1"/>
</dbReference>
<organism evidence="5 6">
    <name type="scientific">Lactuca sativa</name>
    <name type="common">Garden lettuce</name>
    <dbReference type="NCBI Taxonomy" id="4236"/>
    <lineage>
        <taxon>Eukaryota</taxon>
        <taxon>Viridiplantae</taxon>
        <taxon>Streptophyta</taxon>
        <taxon>Embryophyta</taxon>
        <taxon>Tracheophyta</taxon>
        <taxon>Spermatophyta</taxon>
        <taxon>Magnoliopsida</taxon>
        <taxon>eudicotyledons</taxon>
        <taxon>Gunneridae</taxon>
        <taxon>Pentapetalae</taxon>
        <taxon>asterids</taxon>
        <taxon>campanulids</taxon>
        <taxon>Asterales</taxon>
        <taxon>Asteraceae</taxon>
        <taxon>Cichorioideae</taxon>
        <taxon>Cichorieae</taxon>
        <taxon>Lactucinae</taxon>
        <taxon>Lactuca</taxon>
    </lineage>
</organism>
<dbReference type="InterPro" id="IPR043502">
    <property type="entry name" value="DNA/RNA_pol_sf"/>
</dbReference>